<protein>
    <submittedName>
        <fullName evidence="3">Uncharacterized protein</fullName>
    </submittedName>
</protein>
<sequence length="132" mass="14597">IKAAVHALHNMDNVPTHQSRPTDGSPDDLPKERAVNDVLDWLSSVFGFQVTCIFISTFVITLSSMKAAFFYCFSSKGKAADLSVMRIPFTARMKQENKNFHVFLSAGGRTLDACTTLECSIGYEGQLRLQMG</sequence>
<evidence type="ECO:0000256" key="2">
    <source>
        <dbReference type="SAM" id="Phobius"/>
    </source>
</evidence>
<organism evidence="3 4">
    <name type="scientific">Turnera subulata</name>
    <dbReference type="NCBI Taxonomy" id="218843"/>
    <lineage>
        <taxon>Eukaryota</taxon>
        <taxon>Viridiplantae</taxon>
        <taxon>Streptophyta</taxon>
        <taxon>Embryophyta</taxon>
        <taxon>Tracheophyta</taxon>
        <taxon>Spermatophyta</taxon>
        <taxon>Magnoliopsida</taxon>
        <taxon>eudicotyledons</taxon>
        <taxon>Gunneridae</taxon>
        <taxon>Pentapetalae</taxon>
        <taxon>rosids</taxon>
        <taxon>fabids</taxon>
        <taxon>Malpighiales</taxon>
        <taxon>Passifloraceae</taxon>
        <taxon>Turnera</taxon>
    </lineage>
</organism>
<dbReference type="Proteomes" id="UP001141552">
    <property type="component" value="Unassembled WGS sequence"/>
</dbReference>
<evidence type="ECO:0000313" key="4">
    <source>
        <dbReference type="Proteomes" id="UP001141552"/>
    </source>
</evidence>
<keyword evidence="2" id="KW-1133">Transmembrane helix</keyword>
<keyword evidence="4" id="KW-1185">Reference proteome</keyword>
<keyword evidence="2" id="KW-0812">Transmembrane</keyword>
<evidence type="ECO:0000313" key="3">
    <source>
        <dbReference type="EMBL" id="KAJ4844125.1"/>
    </source>
</evidence>
<feature type="non-terminal residue" evidence="3">
    <location>
        <position position="1"/>
    </location>
</feature>
<reference evidence="3" key="2">
    <citation type="journal article" date="2023" name="Plants (Basel)">
        <title>Annotation of the Turnera subulata (Passifloraceae) Draft Genome Reveals the S-Locus Evolved after the Divergence of Turneroideae from Passifloroideae in a Stepwise Manner.</title>
        <authorList>
            <person name="Henning P.M."/>
            <person name="Roalson E.H."/>
            <person name="Mir W."/>
            <person name="McCubbin A.G."/>
            <person name="Shore J.S."/>
        </authorList>
    </citation>
    <scope>NUCLEOTIDE SEQUENCE</scope>
    <source>
        <strain evidence="3">F60SS</strain>
    </source>
</reference>
<feature type="region of interest" description="Disordered" evidence="1">
    <location>
        <begin position="9"/>
        <end position="29"/>
    </location>
</feature>
<gene>
    <name evidence="3" type="ORF">Tsubulata_026072</name>
</gene>
<dbReference type="AlphaFoldDB" id="A0A9Q0JKJ3"/>
<dbReference type="EMBL" id="JAKUCV010002041">
    <property type="protein sequence ID" value="KAJ4844125.1"/>
    <property type="molecule type" value="Genomic_DNA"/>
</dbReference>
<feature type="transmembrane region" description="Helical" evidence="2">
    <location>
        <begin position="46"/>
        <end position="73"/>
    </location>
</feature>
<feature type="compositionally biased region" description="Polar residues" evidence="1">
    <location>
        <begin position="13"/>
        <end position="22"/>
    </location>
</feature>
<dbReference type="OrthoDB" id="1726520at2759"/>
<reference evidence="3" key="1">
    <citation type="submission" date="2022-02" db="EMBL/GenBank/DDBJ databases">
        <authorList>
            <person name="Henning P.M."/>
            <person name="McCubbin A.G."/>
            <person name="Shore J.S."/>
        </authorList>
    </citation>
    <scope>NUCLEOTIDE SEQUENCE</scope>
    <source>
        <strain evidence="3">F60SS</strain>
        <tissue evidence="3">Leaves</tissue>
    </source>
</reference>
<keyword evidence="2" id="KW-0472">Membrane</keyword>
<accession>A0A9Q0JKJ3</accession>
<name>A0A9Q0JKJ3_9ROSI</name>
<evidence type="ECO:0000256" key="1">
    <source>
        <dbReference type="SAM" id="MobiDB-lite"/>
    </source>
</evidence>
<proteinExistence type="predicted"/>
<comment type="caution">
    <text evidence="3">The sequence shown here is derived from an EMBL/GenBank/DDBJ whole genome shotgun (WGS) entry which is preliminary data.</text>
</comment>